<proteinExistence type="predicted"/>
<organism evidence="3 4">
    <name type="scientific">Ammonicoccus fulvus</name>
    <dbReference type="NCBI Taxonomy" id="3138240"/>
    <lineage>
        <taxon>Bacteria</taxon>
        <taxon>Bacillati</taxon>
        <taxon>Actinomycetota</taxon>
        <taxon>Actinomycetes</taxon>
        <taxon>Propionibacteriales</taxon>
        <taxon>Propionibacteriaceae</taxon>
        <taxon>Ammonicoccus</taxon>
    </lineage>
</organism>
<dbReference type="Gene3D" id="3.40.50.1400">
    <property type="match status" value="2"/>
</dbReference>
<evidence type="ECO:0000313" key="3">
    <source>
        <dbReference type="EMBL" id="XAN07863.1"/>
    </source>
</evidence>
<accession>A0ABZ3FSW0</accession>
<keyword evidence="4" id="KW-1185">Reference proteome</keyword>
<dbReference type="PANTHER" id="PTHR33542:SF5">
    <property type="entry name" value="FERROCHELATASE CHE1"/>
    <property type="match status" value="1"/>
</dbReference>
<reference evidence="3 4" key="1">
    <citation type="submission" date="2024-04" db="EMBL/GenBank/DDBJ databases">
        <title>Isolation of an actinomycete strain from pig manure.</title>
        <authorList>
            <person name="Gong T."/>
            <person name="Yu Z."/>
            <person name="An M."/>
            <person name="Wei C."/>
            <person name="Yang W."/>
            <person name="Liu L."/>
        </authorList>
    </citation>
    <scope>NUCLEOTIDE SEQUENCE [LARGE SCALE GENOMIC DNA]</scope>
    <source>
        <strain evidence="3 4">ZF39</strain>
    </source>
</reference>
<dbReference type="PANTHER" id="PTHR33542">
    <property type="entry name" value="SIROHYDROCHLORIN FERROCHELATASE, CHLOROPLASTIC"/>
    <property type="match status" value="1"/>
</dbReference>
<dbReference type="Pfam" id="PF01903">
    <property type="entry name" value="CbiX"/>
    <property type="match status" value="1"/>
</dbReference>
<keyword evidence="2" id="KW-0456">Lyase</keyword>
<dbReference type="RefSeq" id="WP_425309321.1">
    <property type="nucleotide sequence ID" value="NZ_CP154795.1"/>
</dbReference>
<evidence type="ECO:0000256" key="2">
    <source>
        <dbReference type="ARBA" id="ARBA00023239"/>
    </source>
</evidence>
<gene>
    <name evidence="3" type="ORF">AADG42_11285</name>
</gene>
<dbReference type="EMBL" id="CP154795">
    <property type="protein sequence ID" value="XAN07863.1"/>
    <property type="molecule type" value="Genomic_DNA"/>
</dbReference>
<keyword evidence="1" id="KW-0479">Metal-binding</keyword>
<protein>
    <submittedName>
        <fullName evidence="3">CbiX/SirB N-terminal domain-containing protein</fullName>
    </submittedName>
</protein>
<dbReference type="Proteomes" id="UP001442841">
    <property type="component" value="Chromosome"/>
</dbReference>
<dbReference type="InterPro" id="IPR002762">
    <property type="entry name" value="CbiX-like"/>
</dbReference>
<evidence type="ECO:0000313" key="4">
    <source>
        <dbReference type="Proteomes" id="UP001442841"/>
    </source>
</evidence>
<evidence type="ECO:0000256" key="1">
    <source>
        <dbReference type="ARBA" id="ARBA00022723"/>
    </source>
</evidence>
<dbReference type="SUPFAM" id="SSF53800">
    <property type="entry name" value="Chelatase"/>
    <property type="match status" value="1"/>
</dbReference>
<sequence>MTAPALVLLAHGSTSNKVAEVAHAMRVGLQTARPEVSVHACFLDHCPPSGPQVIARIARSRTTEVVFVPMNLASTFGTDPGVDKMVETVSAAHPKLRFAVSRPVGPEASLLSLVDRRLRDALSAAHAYELDGLVLCAEGTHDQRSQSLLSRRARQWSMHHKLPVVTATANGMSRATAAAIGSLRSQGRRHIAVGSLFLAPDETWQHQAEQARSAGAIAVSEPLGAEDELLDIAWGRYAVAAMGLIDFGITDAEAEETAAAESAERHLQVVGA</sequence>
<dbReference type="InterPro" id="IPR050963">
    <property type="entry name" value="Sirohydro_Cobaltochel/CbiX"/>
</dbReference>
<name>A0ABZ3FSW0_9ACTN</name>